<name>A0A366LWP8_9ACTN</name>
<proteinExistence type="predicted"/>
<organism evidence="1 2">
    <name type="scientific">Spongiactinospora rosea</name>
    <dbReference type="NCBI Taxonomy" id="2248750"/>
    <lineage>
        <taxon>Bacteria</taxon>
        <taxon>Bacillati</taxon>
        <taxon>Actinomycetota</taxon>
        <taxon>Actinomycetes</taxon>
        <taxon>Streptosporangiales</taxon>
        <taxon>Streptosporangiaceae</taxon>
        <taxon>Spongiactinospora</taxon>
    </lineage>
</organism>
<gene>
    <name evidence="1" type="ORF">DP939_23030</name>
</gene>
<dbReference type="AlphaFoldDB" id="A0A366LWP8"/>
<reference evidence="1 2" key="1">
    <citation type="submission" date="2018-06" db="EMBL/GenBank/DDBJ databases">
        <title>Sphaerisporangium craniellae sp. nov., isolated from a marine sponge in the South China Sea.</title>
        <authorList>
            <person name="Li L."/>
        </authorList>
    </citation>
    <scope>NUCLEOTIDE SEQUENCE [LARGE SCALE GENOMIC DNA]</scope>
    <source>
        <strain evidence="1 2">LHW63015</strain>
    </source>
</reference>
<comment type="caution">
    <text evidence="1">The sequence shown here is derived from an EMBL/GenBank/DDBJ whole genome shotgun (WGS) entry which is preliminary data.</text>
</comment>
<protein>
    <submittedName>
        <fullName evidence="1">Uncharacterized protein</fullName>
    </submittedName>
</protein>
<evidence type="ECO:0000313" key="1">
    <source>
        <dbReference type="EMBL" id="RBQ17744.1"/>
    </source>
</evidence>
<dbReference type="RefSeq" id="WP_113982840.1">
    <property type="nucleotide sequence ID" value="NZ_QMEY01000010.1"/>
</dbReference>
<sequence>MEADPKRTRKWLGTFYKTYHGIVPINEPEAVTAEMRNPPDLDAEVAEELLNIAHGCGVGGRPAYRLPIVFPRFAAAYTMLVAWKEGGGHQPGGARGW</sequence>
<dbReference type="Proteomes" id="UP000253303">
    <property type="component" value="Unassembled WGS sequence"/>
</dbReference>
<evidence type="ECO:0000313" key="2">
    <source>
        <dbReference type="Proteomes" id="UP000253303"/>
    </source>
</evidence>
<keyword evidence="2" id="KW-1185">Reference proteome</keyword>
<dbReference type="OrthoDB" id="3440574at2"/>
<dbReference type="EMBL" id="QMEY01000010">
    <property type="protein sequence ID" value="RBQ17744.1"/>
    <property type="molecule type" value="Genomic_DNA"/>
</dbReference>
<accession>A0A366LWP8</accession>